<feature type="transmembrane region" description="Helical" evidence="1">
    <location>
        <begin position="48"/>
        <end position="70"/>
    </location>
</feature>
<keyword evidence="1" id="KW-0812">Transmembrane</keyword>
<dbReference type="Proteomes" id="UP000321513">
    <property type="component" value="Unassembled WGS sequence"/>
</dbReference>
<dbReference type="NCBIfam" id="NF045510">
    <property type="entry name" value="4Cys_prefix_kin"/>
    <property type="match status" value="1"/>
</dbReference>
<feature type="domain" description="Zinc-ribbon" evidence="2">
    <location>
        <begin position="4"/>
        <end position="25"/>
    </location>
</feature>
<evidence type="ECO:0000256" key="1">
    <source>
        <dbReference type="SAM" id="Phobius"/>
    </source>
</evidence>
<dbReference type="OrthoDB" id="768485at2"/>
<accession>A0A512BHU3</accession>
<feature type="transmembrane region" description="Helical" evidence="1">
    <location>
        <begin position="82"/>
        <end position="100"/>
    </location>
</feature>
<protein>
    <recommendedName>
        <fullName evidence="2">Zinc-ribbon domain-containing protein</fullName>
    </recommendedName>
</protein>
<dbReference type="RefSeq" id="WP_147205550.1">
    <property type="nucleotide sequence ID" value="NZ_BJYT01000021.1"/>
</dbReference>
<keyword evidence="1" id="KW-0472">Membrane</keyword>
<reference evidence="3 4" key="1">
    <citation type="submission" date="2019-07" db="EMBL/GenBank/DDBJ databases">
        <title>Whole genome shotgun sequence of Segetibacter aerophilus NBRC 106135.</title>
        <authorList>
            <person name="Hosoyama A."/>
            <person name="Uohara A."/>
            <person name="Ohji S."/>
            <person name="Ichikawa N."/>
        </authorList>
    </citation>
    <scope>NUCLEOTIDE SEQUENCE [LARGE SCALE GENOMIC DNA]</scope>
    <source>
        <strain evidence="3 4">NBRC 106135</strain>
    </source>
</reference>
<dbReference type="Pfam" id="PF13240">
    <property type="entry name" value="Zn_Ribbon_1"/>
    <property type="match status" value="1"/>
</dbReference>
<evidence type="ECO:0000259" key="2">
    <source>
        <dbReference type="Pfam" id="PF13240"/>
    </source>
</evidence>
<keyword evidence="4" id="KW-1185">Reference proteome</keyword>
<evidence type="ECO:0000313" key="3">
    <source>
        <dbReference type="EMBL" id="GEO11445.1"/>
    </source>
</evidence>
<gene>
    <name evidence="3" type="ORF">SAE01_39410</name>
</gene>
<dbReference type="AlphaFoldDB" id="A0A512BHU3"/>
<evidence type="ECO:0000313" key="4">
    <source>
        <dbReference type="Proteomes" id="UP000321513"/>
    </source>
</evidence>
<name>A0A512BHU3_9BACT</name>
<comment type="caution">
    <text evidence="3">The sequence shown here is derived from an EMBL/GenBank/DDBJ whole genome shotgun (WGS) entry which is preliminary data.</text>
</comment>
<proteinExistence type="predicted"/>
<sequence>MKNCPNCNHQNPDEAKFCETCGTALAGNIPQSFLANQTNTTTSEGTKIGLAILSFIIPIVGIVLGISQMNDKDPSKKAAGKTYLYLGIGGLVLACLYASVVGSSGY</sequence>
<dbReference type="EMBL" id="BJYT01000021">
    <property type="protein sequence ID" value="GEO11445.1"/>
    <property type="molecule type" value="Genomic_DNA"/>
</dbReference>
<organism evidence="3 4">
    <name type="scientific">Segetibacter aerophilus</name>
    <dbReference type="NCBI Taxonomy" id="670293"/>
    <lineage>
        <taxon>Bacteria</taxon>
        <taxon>Pseudomonadati</taxon>
        <taxon>Bacteroidota</taxon>
        <taxon>Chitinophagia</taxon>
        <taxon>Chitinophagales</taxon>
        <taxon>Chitinophagaceae</taxon>
        <taxon>Segetibacter</taxon>
    </lineage>
</organism>
<keyword evidence="1" id="KW-1133">Transmembrane helix</keyword>
<dbReference type="InterPro" id="IPR026870">
    <property type="entry name" value="Zinc_ribbon_dom"/>
</dbReference>